<protein>
    <recommendedName>
        <fullName evidence="1">G domain-containing protein</fullName>
    </recommendedName>
</protein>
<organism evidence="2 3">
    <name type="scientific">Panaeolus cyanescens</name>
    <dbReference type="NCBI Taxonomy" id="181874"/>
    <lineage>
        <taxon>Eukaryota</taxon>
        <taxon>Fungi</taxon>
        <taxon>Dikarya</taxon>
        <taxon>Basidiomycota</taxon>
        <taxon>Agaricomycotina</taxon>
        <taxon>Agaricomycetes</taxon>
        <taxon>Agaricomycetidae</taxon>
        <taxon>Agaricales</taxon>
        <taxon>Agaricineae</taxon>
        <taxon>Galeropsidaceae</taxon>
        <taxon>Panaeolus</taxon>
    </lineage>
</organism>
<reference evidence="2 3" key="1">
    <citation type="journal article" date="2018" name="Evol. Lett.">
        <title>Horizontal gene cluster transfer increased hallucinogenic mushroom diversity.</title>
        <authorList>
            <person name="Reynolds H.T."/>
            <person name="Vijayakumar V."/>
            <person name="Gluck-Thaler E."/>
            <person name="Korotkin H.B."/>
            <person name="Matheny P.B."/>
            <person name="Slot J.C."/>
        </authorList>
    </citation>
    <scope>NUCLEOTIDE SEQUENCE [LARGE SCALE GENOMIC DNA]</scope>
    <source>
        <strain evidence="2 3">2629</strain>
    </source>
</reference>
<evidence type="ECO:0000313" key="2">
    <source>
        <dbReference type="EMBL" id="PPQ76265.1"/>
    </source>
</evidence>
<feature type="domain" description="G" evidence="1">
    <location>
        <begin position="39"/>
        <end position="158"/>
    </location>
</feature>
<dbReference type="STRING" id="181874.A0A409WCK5"/>
<gene>
    <name evidence="2" type="ORF">CVT24_010390</name>
</gene>
<dbReference type="Pfam" id="PF01926">
    <property type="entry name" value="MMR_HSR1"/>
    <property type="match status" value="1"/>
</dbReference>
<accession>A0A409WCK5</accession>
<proteinExistence type="predicted"/>
<dbReference type="EMBL" id="NHTK01005592">
    <property type="protein sequence ID" value="PPQ76265.1"/>
    <property type="molecule type" value="Genomic_DNA"/>
</dbReference>
<dbReference type="AlphaFoldDB" id="A0A409WCK5"/>
<dbReference type="OrthoDB" id="2130433at2759"/>
<dbReference type="InParanoid" id="A0A409WCK5"/>
<evidence type="ECO:0000313" key="3">
    <source>
        <dbReference type="Proteomes" id="UP000284842"/>
    </source>
</evidence>
<dbReference type="Proteomes" id="UP000284842">
    <property type="component" value="Unassembled WGS sequence"/>
</dbReference>
<dbReference type="GO" id="GO:0005525">
    <property type="term" value="F:GTP binding"/>
    <property type="evidence" value="ECO:0007669"/>
    <property type="project" value="InterPro"/>
</dbReference>
<comment type="caution">
    <text evidence="2">The sequence shown here is derived from an EMBL/GenBank/DDBJ whole genome shotgun (WGS) entry which is preliminary data.</text>
</comment>
<dbReference type="InterPro" id="IPR006073">
    <property type="entry name" value="GTP-bd"/>
</dbReference>
<name>A0A409WCK5_9AGAR</name>
<dbReference type="InterPro" id="IPR027417">
    <property type="entry name" value="P-loop_NTPase"/>
</dbReference>
<dbReference type="CDD" id="cd00882">
    <property type="entry name" value="Ras_like_GTPase"/>
    <property type="match status" value="1"/>
</dbReference>
<dbReference type="SUPFAM" id="SSF52540">
    <property type="entry name" value="P-loop containing nucleoside triphosphate hydrolases"/>
    <property type="match status" value="1"/>
</dbReference>
<dbReference type="Gene3D" id="3.40.50.300">
    <property type="entry name" value="P-loop containing nucleotide triphosphate hydrolases"/>
    <property type="match status" value="1"/>
</dbReference>
<keyword evidence="3" id="KW-1185">Reference proteome</keyword>
<evidence type="ECO:0000259" key="1">
    <source>
        <dbReference type="Pfam" id="PF01926"/>
    </source>
</evidence>
<sequence>MSYRSALHPSQLTRMEIKGEVSVVEVPVESLEDTIGVVIVLMGPTGAGKSSFIEALNSLSTSGSLGIAKDQLETVTADLRAYQVRNVASIWGLYPLPIYILDTPGFADPRISELQILESIKGWRDACSSAEKVRVLYFHSISDVRLASRKKQCMDVLKTFWGTRNIPTVTLVTTMWDRLKPASRAAAEERFASLRDDHWTEWCQNGSKATKFENTYESAIDILKHVAQLADRQTSANKPQGYGDVKSADEMLTVEQLLRERIDALQQRLQMIDNDLRTLDDPELRQIFQQDRKDVLDTITTFNAQLERLHDLHRKPVNWAIRSLKRIRRWIISRVVGDR</sequence>